<keyword evidence="2" id="KW-1185">Reference proteome</keyword>
<gene>
    <name evidence="1" type="ORF">HNR31_003410</name>
</gene>
<name>A0A7V9Z9L7_9BACL</name>
<dbReference type="Proteomes" id="UP000523087">
    <property type="component" value="Unassembled WGS sequence"/>
</dbReference>
<accession>A0A7V9Z9L7</accession>
<organism evidence="1 2">
    <name type="scientific">Thermaerobacillus caldiproteolyticus</name>
    <dbReference type="NCBI Taxonomy" id="247480"/>
    <lineage>
        <taxon>Bacteria</taxon>
        <taxon>Bacillati</taxon>
        <taxon>Bacillota</taxon>
        <taxon>Bacilli</taxon>
        <taxon>Bacillales</taxon>
        <taxon>Anoxybacillaceae</taxon>
        <taxon>Thermaerobacillus</taxon>
    </lineage>
</organism>
<dbReference type="EMBL" id="JACDUT010000014">
    <property type="protein sequence ID" value="MBA2876592.1"/>
    <property type="molecule type" value="Genomic_DNA"/>
</dbReference>
<dbReference type="AlphaFoldDB" id="A0A7V9Z9L7"/>
<proteinExistence type="predicted"/>
<comment type="caution">
    <text evidence="1">The sequence shown here is derived from an EMBL/GenBank/DDBJ whole genome shotgun (WGS) entry which is preliminary data.</text>
</comment>
<evidence type="ECO:0000313" key="1">
    <source>
        <dbReference type="EMBL" id="MBA2876592.1"/>
    </source>
</evidence>
<protein>
    <submittedName>
        <fullName evidence="1">Uncharacterized protein</fullName>
    </submittedName>
</protein>
<sequence>MRHRKENDISRKRGNFEKHLGIAASHQRYYESLNNIVPNYVQLIEAESVDNNVEAIMENISYRSDWKTPYSLNLFDGIVEWLTNNKA</sequence>
<evidence type="ECO:0000313" key="2">
    <source>
        <dbReference type="Proteomes" id="UP000523087"/>
    </source>
</evidence>
<reference evidence="1 2" key="1">
    <citation type="submission" date="2020-07" db="EMBL/GenBank/DDBJ databases">
        <title>Genomic Encyclopedia of Type Strains, Phase IV (KMG-IV): sequencing the most valuable type-strain genomes for metagenomic binning, comparative biology and taxonomic classification.</title>
        <authorList>
            <person name="Goeker M."/>
        </authorList>
    </citation>
    <scope>NUCLEOTIDE SEQUENCE [LARGE SCALE GENOMIC DNA]</scope>
    <source>
        <strain evidence="1 2">DSM 15730</strain>
    </source>
</reference>